<dbReference type="Proteomes" id="UP000315400">
    <property type="component" value="Unassembled WGS sequence"/>
</dbReference>
<dbReference type="GO" id="GO:0016740">
    <property type="term" value="F:transferase activity"/>
    <property type="evidence" value="ECO:0007669"/>
    <property type="project" value="UniProtKB-KW"/>
</dbReference>
<accession>A0A540VM12</accession>
<sequence>MARDAYSAQVALLVRLLPFIAAEPVFALKGGTAINLFYRDMPRLSVDIDLTYLPVRDRAESLREINATLGRIMDAANAGIPRLRAERIEGGGGGATRIRVRLDGAEVKIEISPVTRGVVHDAERRAVSPTVEDEFGYAAVQVVSFEDLFGGKLHAAVDRQHPRDLFDIKLLYEHEGLTDALFRTFLVYVASSPRPVHELLAPGLSDLNEPYAREFVGMTTSPITLDELEATRVRLIADIRGRLRGKTAQFLVNLHDGEPDFKAIGLPQAQTLPAVRWKLLNLKKLARENAAKHAAQRAALEHLCGIS</sequence>
<dbReference type="Gene3D" id="3.10.450.620">
    <property type="entry name" value="JHP933, nucleotidyltransferase-like core domain"/>
    <property type="match status" value="1"/>
</dbReference>
<name>A0A540VM12_9GAMM</name>
<keyword evidence="1" id="KW-0808">Transferase</keyword>
<organism evidence="1 2">
    <name type="scientific">Spiribacter salinus</name>
    <dbReference type="NCBI Taxonomy" id="1335746"/>
    <lineage>
        <taxon>Bacteria</taxon>
        <taxon>Pseudomonadati</taxon>
        <taxon>Pseudomonadota</taxon>
        <taxon>Gammaproteobacteria</taxon>
        <taxon>Chromatiales</taxon>
        <taxon>Ectothiorhodospiraceae</taxon>
        <taxon>Spiribacter</taxon>
    </lineage>
</organism>
<protein>
    <submittedName>
        <fullName evidence="1">Nucleotidyl transferase AbiEii/AbiGii toxin family protein</fullName>
    </submittedName>
</protein>
<evidence type="ECO:0000313" key="1">
    <source>
        <dbReference type="EMBL" id="TQE97782.1"/>
    </source>
</evidence>
<dbReference type="AlphaFoldDB" id="A0A540VM12"/>
<evidence type="ECO:0000313" key="2">
    <source>
        <dbReference type="Proteomes" id="UP000315400"/>
    </source>
</evidence>
<dbReference type="Pfam" id="PF08843">
    <property type="entry name" value="AbiEii"/>
    <property type="match status" value="1"/>
</dbReference>
<gene>
    <name evidence="1" type="ORF">FKY71_15945</name>
</gene>
<dbReference type="InterPro" id="IPR014942">
    <property type="entry name" value="AbiEii"/>
</dbReference>
<dbReference type="EMBL" id="VIFK01000301">
    <property type="protein sequence ID" value="TQE97782.1"/>
    <property type="molecule type" value="Genomic_DNA"/>
</dbReference>
<reference evidence="1 2" key="1">
    <citation type="submission" date="2019-06" db="EMBL/GenBank/DDBJ databases">
        <title>Metagenome assembled Genome of Spiribacter salinus SL48-SHIP from the microbial mat of Salt Lake 48 (Novosibirsk region, Russia).</title>
        <authorList>
            <person name="Shipova A."/>
            <person name="Rozanov A.S."/>
            <person name="Bryanskaya A.V."/>
            <person name="Peltek S.E."/>
        </authorList>
    </citation>
    <scope>NUCLEOTIDE SEQUENCE [LARGE SCALE GENOMIC DNA]</scope>
    <source>
        <strain evidence="1">SL48-SHIP-2</strain>
    </source>
</reference>
<proteinExistence type="predicted"/>
<comment type="caution">
    <text evidence="1">The sequence shown here is derived from an EMBL/GenBank/DDBJ whole genome shotgun (WGS) entry which is preliminary data.</text>
</comment>